<reference evidence="7 8" key="1">
    <citation type="submission" date="2008-11" db="EMBL/GenBank/DDBJ databases">
        <title>Draft genome sequence of Bacteroides pectinophilus (ATCC 43243).</title>
        <authorList>
            <person name="Sudarsanam P."/>
            <person name="Ley R."/>
            <person name="Guruge J."/>
            <person name="Turnbaugh P.J."/>
            <person name="Mahowald M."/>
            <person name="Liep D."/>
            <person name="Gordon J."/>
        </authorList>
    </citation>
    <scope>NUCLEOTIDE SEQUENCE [LARGE SCALE GENOMIC DNA]</scope>
    <source>
        <strain evidence="7 8">ATCC 43243</strain>
    </source>
</reference>
<keyword evidence="5" id="KW-0949">S-adenosyl-L-methionine</keyword>
<dbReference type="SUPFAM" id="SSF53790">
    <property type="entry name" value="Tetrapyrrole methylase"/>
    <property type="match status" value="1"/>
</dbReference>
<keyword evidence="2" id="KW-0169">Cobalamin biosynthesis</keyword>
<evidence type="ECO:0000313" key="8">
    <source>
        <dbReference type="Proteomes" id="UP000003136"/>
    </source>
</evidence>
<dbReference type="Pfam" id="PF00590">
    <property type="entry name" value="TP_methylase"/>
    <property type="match status" value="1"/>
</dbReference>
<dbReference type="eggNOG" id="COG2242">
    <property type="taxonomic scope" value="Bacteria"/>
</dbReference>
<feature type="domain" description="Tetrapyrrole methylase" evidence="6">
    <location>
        <begin position="279"/>
        <end position="491"/>
    </location>
</feature>
<evidence type="ECO:0000256" key="5">
    <source>
        <dbReference type="ARBA" id="ARBA00022691"/>
    </source>
</evidence>
<dbReference type="Gene3D" id="3.40.50.150">
    <property type="entry name" value="Vaccinia Virus protein VP39"/>
    <property type="match status" value="1"/>
</dbReference>
<dbReference type="InterPro" id="IPR000878">
    <property type="entry name" value="4pyrrol_Mease"/>
</dbReference>
<dbReference type="Proteomes" id="UP000003136">
    <property type="component" value="Unassembled WGS sequence"/>
</dbReference>
<dbReference type="GO" id="GO:0009236">
    <property type="term" value="P:cobalamin biosynthetic process"/>
    <property type="evidence" value="ECO:0007669"/>
    <property type="project" value="UniProtKB-UniPathway"/>
</dbReference>
<dbReference type="UniPathway" id="UPA00148"/>
<evidence type="ECO:0000256" key="4">
    <source>
        <dbReference type="ARBA" id="ARBA00022679"/>
    </source>
</evidence>
<dbReference type="NCBIfam" id="TIGR00715">
    <property type="entry name" value="precor6x_red"/>
    <property type="match status" value="1"/>
</dbReference>
<dbReference type="PANTHER" id="PTHR43182">
    <property type="entry name" value="COBALT-PRECORRIN-6B C(15)-METHYLTRANSFERASE (DECARBOXYLATING)"/>
    <property type="match status" value="1"/>
</dbReference>
<keyword evidence="8" id="KW-1185">Reference proteome</keyword>
<sequence length="714" mass="77151">MAKVLIYSGTTEGRMLAQQLAQAGIECDVHVATEYGQIVMPQLDRVNVHVGRLDANEMYEAARNGYAAVVDATHPFATEVSANIRKSLETLDVPYIRLARKMNIVTDTTQENEGGNTGNRNSGNGHVRYFADYESCAAALESTDGNILLTTGSKELGIFCNDGKLCERLYVRVLPGQDNIALCEAAGIRGKQIIAMQGPFSTEMNTALINQFSIKYIVTKASGEHSGFAEKLEAARNCGIEAFVIGMQAEDKGLSYDEVLKRILRICNAKIKSDETVRISLIGIGVSGRTLTGEAQEALNNAGLVFGAGRMLDSASAYIGRGAACYPYYMAKDIIPVIKRYENDTAGMLTAGGDMSGSLNAAVLFSGDTGFYSGAAKLKEALEAEGYTRVTIYPGISSVSYLAAATGNAWQNAKLLSIHGMSDKRRAEALVKDAVRCNERTFVLVSGRDDVQRVSAWVSDIKAGCSGDSVMGSIRIIAGYNLGYDDEKITEPATSGDIAGQNGLYTLLILNDRPERKRLVPGICDEEFRRDMKVPMTKKEIRVAAISSLEIRSGAVVYDIGSGTGSIAVECAMLSPDIKVYAFECNEKAQKLLRENIERFGTANVYPVDGMAPEVLDTEGLEPPTNVFIGGSKGQLEAIVEKVWKLNPEAVIVISAVTLETLARITGLAEKSTDDGHNVRCEVVQMQVNQVRQAGSYHMMQGTNPVFLCVLKRV</sequence>
<dbReference type="Pfam" id="PF02571">
    <property type="entry name" value="CbiJ"/>
    <property type="match status" value="1"/>
</dbReference>
<gene>
    <name evidence="7" type="ORF">BACPEC_02671</name>
</gene>
<evidence type="ECO:0000313" key="7">
    <source>
        <dbReference type="EMBL" id="EEC56164.1"/>
    </source>
</evidence>
<keyword evidence="3" id="KW-0489">Methyltransferase</keyword>
<dbReference type="GO" id="GO:0008276">
    <property type="term" value="F:protein methyltransferase activity"/>
    <property type="evidence" value="ECO:0007669"/>
    <property type="project" value="InterPro"/>
</dbReference>
<dbReference type="SUPFAM" id="SSF53335">
    <property type="entry name" value="S-adenosyl-L-methionine-dependent methyltransferases"/>
    <property type="match status" value="1"/>
</dbReference>
<dbReference type="GO" id="GO:0032259">
    <property type="term" value="P:methylation"/>
    <property type="evidence" value="ECO:0007669"/>
    <property type="project" value="UniProtKB-KW"/>
</dbReference>
<dbReference type="GO" id="GO:0016994">
    <property type="term" value="F:precorrin-6A reductase activity"/>
    <property type="evidence" value="ECO:0007669"/>
    <property type="project" value="InterPro"/>
</dbReference>
<organism evidence="7 8">
    <name type="scientific">[Bacteroides] pectinophilus ATCC 43243</name>
    <dbReference type="NCBI Taxonomy" id="483218"/>
    <lineage>
        <taxon>Bacteria</taxon>
        <taxon>Bacillati</taxon>
        <taxon>Bacillota</taxon>
        <taxon>Clostridia</taxon>
        <taxon>Eubacteriales</taxon>
    </lineage>
</organism>
<dbReference type="EMBL" id="ABVQ01000037">
    <property type="protein sequence ID" value="EEC56164.1"/>
    <property type="molecule type" value="Genomic_DNA"/>
</dbReference>
<dbReference type="NCBIfam" id="TIGR02469">
    <property type="entry name" value="CbiT"/>
    <property type="match status" value="1"/>
</dbReference>
<dbReference type="PROSITE" id="PS51014">
    <property type="entry name" value="COBK_CBIJ"/>
    <property type="match status" value="1"/>
</dbReference>
<dbReference type="PANTHER" id="PTHR43182:SF1">
    <property type="entry name" value="COBALT-PRECORRIN-7 C(5)-METHYLTRANSFERASE"/>
    <property type="match status" value="1"/>
</dbReference>
<dbReference type="eggNOG" id="COG2241">
    <property type="taxonomic scope" value="Bacteria"/>
</dbReference>
<dbReference type="InterPro" id="IPR029063">
    <property type="entry name" value="SAM-dependent_MTases_sf"/>
</dbReference>
<dbReference type="eggNOG" id="COG2099">
    <property type="taxonomic scope" value="Bacteria"/>
</dbReference>
<name>B7AVC3_9FIRM</name>
<dbReference type="CDD" id="cd11644">
    <property type="entry name" value="Precorrin-6Y-MT"/>
    <property type="match status" value="1"/>
</dbReference>
<dbReference type="InterPro" id="IPR014777">
    <property type="entry name" value="4pyrrole_Mease_sub1"/>
</dbReference>
<evidence type="ECO:0000256" key="1">
    <source>
        <dbReference type="ARBA" id="ARBA00004953"/>
    </source>
</evidence>
<dbReference type="InterPro" id="IPR014008">
    <property type="entry name" value="Cbl_synth_MTase_CbiT"/>
</dbReference>
<reference evidence="7 8" key="2">
    <citation type="submission" date="2008-11" db="EMBL/GenBank/DDBJ databases">
        <authorList>
            <person name="Fulton L."/>
            <person name="Clifton S."/>
            <person name="Fulton B."/>
            <person name="Xu J."/>
            <person name="Minx P."/>
            <person name="Pepin K.H."/>
            <person name="Johnson M."/>
            <person name="Bhonagiri V."/>
            <person name="Nash W.E."/>
            <person name="Mardis E.R."/>
            <person name="Wilson R.K."/>
        </authorList>
    </citation>
    <scope>NUCLEOTIDE SEQUENCE [LARGE SCALE GENOMIC DNA]</scope>
    <source>
        <strain evidence="7 8">ATCC 43243</strain>
    </source>
</reference>
<evidence type="ECO:0000256" key="3">
    <source>
        <dbReference type="ARBA" id="ARBA00022603"/>
    </source>
</evidence>
<comment type="caution">
    <text evidence="7">The sequence shown here is derived from an EMBL/GenBank/DDBJ whole genome shotgun (WGS) entry which is preliminary data.</text>
</comment>
<dbReference type="InterPro" id="IPR050714">
    <property type="entry name" value="Cobalamin_biosynth_MTase"/>
</dbReference>
<evidence type="ECO:0000259" key="6">
    <source>
        <dbReference type="Pfam" id="PF00590"/>
    </source>
</evidence>
<comment type="pathway">
    <text evidence="1">Cofactor biosynthesis; adenosylcobalamin biosynthesis.</text>
</comment>
<accession>B7AVC3</accession>
<dbReference type="InterPro" id="IPR012818">
    <property type="entry name" value="CbiE"/>
</dbReference>
<dbReference type="AlphaFoldDB" id="B7AVC3"/>
<dbReference type="InterPro" id="IPR035996">
    <property type="entry name" value="4pyrrol_Methylase_sf"/>
</dbReference>
<dbReference type="Gene3D" id="3.40.1010.10">
    <property type="entry name" value="Cobalt-precorrin-4 Transmethylase, Domain 1"/>
    <property type="match status" value="1"/>
</dbReference>
<keyword evidence="4" id="KW-0808">Transferase</keyword>
<proteinExistence type="predicted"/>
<protein>
    <recommendedName>
        <fullName evidence="6">Tetrapyrrole methylase domain-containing protein</fullName>
    </recommendedName>
</protein>
<dbReference type="HOGENOM" id="CLU_022862_0_0_9"/>
<evidence type="ECO:0000256" key="2">
    <source>
        <dbReference type="ARBA" id="ARBA00022573"/>
    </source>
</evidence>
<dbReference type="STRING" id="483218.BACPEC_02671"/>
<dbReference type="InterPro" id="IPR003723">
    <property type="entry name" value="Precorrin-6x_reduct"/>
</dbReference>